<keyword evidence="1" id="KW-1133">Transmembrane helix</keyword>
<dbReference type="Gene3D" id="3.30.360.40">
    <property type="entry name" value="YwmB-like"/>
    <property type="match status" value="1"/>
</dbReference>
<dbReference type="RefSeq" id="WP_331848632.1">
    <property type="nucleotide sequence ID" value="NZ_JAZHPZ010000015.1"/>
</dbReference>
<keyword evidence="1" id="KW-0812">Transmembrane</keyword>
<evidence type="ECO:0000313" key="2">
    <source>
        <dbReference type="EMBL" id="MEF2968451.1"/>
    </source>
</evidence>
<protein>
    <submittedName>
        <fullName evidence="2">YwmB family TATA-box binding protein</fullName>
    </submittedName>
</protein>
<feature type="transmembrane region" description="Helical" evidence="1">
    <location>
        <begin position="12"/>
        <end position="29"/>
    </location>
</feature>
<proteinExistence type="predicted"/>
<dbReference type="Pfam" id="PF08680">
    <property type="entry name" value="DUF1779"/>
    <property type="match status" value="1"/>
</dbReference>
<dbReference type="InterPro" id="IPR014794">
    <property type="entry name" value="DUF1779"/>
</dbReference>
<evidence type="ECO:0000313" key="3">
    <source>
        <dbReference type="Proteomes" id="UP001306950"/>
    </source>
</evidence>
<keyword evidence="1" id="KW-0472">Membrane</keyword>
<organism evidence="2 3">
    <name type="scientific">Paenibacillus haidiansis</name>
    <dbReference type="NCBI Taxonomy" id="1574488"/>
    <lineage>
        <taxon>Bacteria</taxon>
        <taxon>Bacillati</taxon>
        <taxon>Bacillota</taxon>
        <taxon>Bacilli</taxon>
        <taxon>Bacillales</taxon>
        <taxon>Paenibacillaceae</taxon>
        <taxon>Paenibacillus</taxon>
    </lineage>
</organism>
<accession>A0ABU7VXE4</accession>
<gene>
    <name evidence="2" type="ORF">V3851_21770</name>
</gene>
<name>A0ABU7VXE4_9BACL</name>
<reference evidence="2 3" key="1">
    <citation type="submission" date="2024-02" db="EMBL/GenBank/DDBJ databases">
        <title>A nitrogen-fixing paenibacillus bacterium.</title>
        <authorList>
            <person name="Zhang W.L."/>
            <person name="Chen S.F."/>
        </authorList>
    </citation>
    <scope>NUCLEOTIDE SEQUENCE [LARGE SCALE GENOMIC DNA]</scope>
    <source>
        <strain evidence="2 3">M1</strain>
    </source>
</reference>
<sequence>MRNPGSKGKNGAVAGAGCVLLLIVLLWMGNFTDEGAVSVSGKPGDSVGAAADQWDKLLALGKELIGEEIQGTVKWQGEWNTLLAPEEAAGALSSRLGFSAMQRDLVQDHTVYYSTGSVQRIASKLTVTLIGEGEYYVVLRMEGQGQPALAEMNSQMSIYGESLADEGVVVRWNAALQGNLEETAIDSFGQDNDEDRGSLEARIQNVESYVSRELKLEPLENYNEVETVSRTYSVPGFPVKVASGERQVALQIAVHRNAETGQEEISIGSPLLTVEY</sequence>
<keyword evidence="3" id="KW-1185">Reference proteome</keyword>
<dbReference type="EMBL" id="JAZHPZ010000015">
    <property type="protein sequence ID" value="MEF2968451.1"/>
    <property type="molecule type" value="Genomic_DNA"/>
</dbReference>
<dbReference type="Proteomes" id="UP001306950">
    <property type="component" value="Unassembled WGS sequence"/>
</dbReference>
<comment type="caution">
    <text evidence="2">The sequence shown here is derived from an EMBL/GenBank/DDBJ whole genome shotgun (WGS) entry which is preliminary data.</text>
</comment>
<evidence type="ECO:0000256" key="1">
    <source>
        <dbReference type="SAM" id="Phobius"/>
    </source>
</evidence>